<name>A0AAW1YJA0_RUBAR</name>
<gene>
    <name evidence="1" type="ORF">M0R45_004241</name>
</gene>
<keyword evidence="2" id="KW-1185">Reference proteome</keyword>
<reference evidence="1 2" key="1">
    <citation type="journal article" date="2023" name="G3 (Bethesda)">
        <title>A chromosome-length genome assembly and annotation of blackberry (Rubus argutus, cv. 'Hillquist').</title>
        <authorList>
            <person name="Bruna T."/>
            <person name="Aryal R."/>
            <person name="Dudchenko O."/>
            <person name="Sargent D.J."/>
            <person name="Mead D."/>
            <person name="Buti M."/>
            <person name="Cavallini A."/>
            <person name="Hytonen T."/>
            <person name="Andres J."/>
            <person name="Pham M."/>
            <person name="Weisz D."/>
            <person name="Mascagni F."/>
            <person name="Usai G."/>
            <person name="Natali L."/>
            <person name="Bassil N."/>
            <person name="Fernandez G.E."/>
            <person name="Lomsadze A."/>
            <person name="Armour M."/>
            <person name="Olukolu B."/>
            <person name="Poorten T."/>
            <person name="Britton C."/>
            <person name="Davik J."/>
            <person name="Ashrafi H."/>
            <person name="Aiden E.L."/>
            <person name="Borodovsky M."/>
            <person name="Worthington M."/>
        </authorList>
    </citation>
    <scope>NUCLEOTIDE SEQUENCE [LARGE SCALE GENOMIC DNA]</scope>
    <source>
        <strain evidence="1">PI 553951</strain>
    </source>
</reference>
<comment type="caution">
    <text evidence="1">The sequence shown here is derived from an EMBL/GenBank/DDBJ whole genome shotgun (WGS) entry which is preliminary data.</text>
</comment>
<dbReference type="EMBL" id="JBEDUW010000001">
    <property type="protein sequence ID" value="KAK9948676.1"/>
    <property type="molecule type" value="Genomic_DNA"/>
</dbReference>
<sequence length="116" mass="13592">MRKTERNHARIGSNVDIFGNPKLFGNGQRFCAKEVHDEHVEYNDFEDGVCLEEFSFDLGSVERDDEELKIVMAGEVLVEYKFLSELRQRDEMAHSWAAEECCLLMIICMDIELRNW</sequence>
<dbReference type="Proteomes" id="UP001457282">
    <property type="component" value="Unassembled WGS sequence"/>
</dbReference>
<evidence type="ECO:0000313" key="2">
    <source>
        <dbReference type="Proteomes" id="UP001457282"/>
    </source>
</evidence>
<accession>A0AAW1YJA0</accession>
<dbReference type="AlphaFoldDB" id="A0AAW1YJA0"/>
<evidence type="ECO:0000313" key="1">
    <source>
        <dbReference type="EMBL" id="KAK9948676.1"/>
    </source>
</evidence>
<proteinExistence type="predicted"/>
<protein>
    <submittedName>
        <fullName evidence="1">Uncharacterized protein</fullName>
    </submittedName>
</protein>
<organism evidence="1 2">
    <name type="scientific">Rubus argutus</name>
    <name type="common">Southern blackberry</name>
    <dbReference type="NCBI Taxonomy" id="59490"/>
    <lineage>
        <taxon>Eukaryota</taxon>
        <taxon>Viridiplantae</taxon>
        <taxon>Streptophyta</taxon>
        <taxon>Embryophyta</taxon>
        <taxon>Tracheophyta</taxon>
        <taxon>Spermatophyta</taxon>
        <taxon>Magnoliopsida</taxon>
        <taxon>eudicotyledons</taxon>
        <taxon>Gunneridae</taxon>
        <taxon>Pentapetalae</taxon>
        <taxon>rosids</taxon>
        <taxon>fabids</taxon>
        <taxon>Rosales</taxon>
        <taxon>Rosaceae</taxon>
        <taxon>Rosoideae</taxon>
        <taxon>Rosoideae incertae sedis</taxon>
        <taxon>Rubus</taxon>
    </lineage>
</organism>